<dbReference type="SUPFAM" id="SSF53448">
    <property type="entry name" value="Nucleotide-diphospho-sugar transferases"/>
    <property type="match status" value="1"/>
</dbReference>
<dbReference type="EMBL" id="MT142247">
    <property type="protein sequence ID" value="QJA76850.1"/>
    <property type="molecule type" value="Genomic_DNA"/>
</dbReference>
<dbReference type="InterPro" id="IPR029044">
    <property type="entry name" value="Nucleotide-diphossugar_trans"/>
</dbReference>
<reference evidence="1" key="1">
    <citation type="submission" date="2020-03" db="EMBL/GenBank/DDBJ databases">
        <title>The deep terrestrial virosphere.</title>
        <authorList>
            <person name="Holmfeldt K."/>
            <person name="Nilsson E."/>
            <person name="Simone D."/>
            <person name="Lopez-Fernandez M."/>
            <person name="Wu X."/>
            <person name="de Brujin I."/>
            <person name="Lundin D."/>
            <person name="Andersson A."/>
            <person name="Bertilsson S."/>
            <person name="Dopson M."/>
        </authorList>
    </citation>
    <scope>NUCLEOTIDE SEQUENCE</scope>
    <source>
        <strain evidence="1">MM415A01425</strain>
    </source>
</reference>
<proteinExistence type="predicted"/>
<evidence type="ECO:0008006" key="2">
    <source>
        <dbReference type="Google" id="ProtNLM"/>
    </source>
</evidence>
<name>A0A6M3K372_9ZZZZ</name>
<dbReference type="AlphaFoldDB" id="A0A6M3K372"/>
<accession>A0A6M3K372</accession>
<evidence type="ECO:0000313" key="1">
    <source>
        <dbReference type="EMBL" id="QJA76850.1"/>
    </source>
</evidence>
<sequence>MSKISVIYLTKNKYGIDILKDNLKRQTLQDYEVILADELDRKVKGWKCFKPKPPKKGCVWNLNSAYNEAIDMVSGKLTVFLQDYIWIPDDSFEKLWHWYIIYKEDAAVCTGGTSGTRPTFKEYRASCLKPYNLKEDLKTGIEEVGYNGYEINFAMFPSKRLKEIRFEEGMDRWYSGDCWILAYKAIKEGMKFFIDYDIRKIGFPDYFGKPEYWERDHFNKWDTNIILKMLFDEKKLYKK</sequence>
<protein>
    <recommendedName>
        <fullName evidence="2">Glycosyltransferase</fullName>
    </recommendedName>
</protein>
<organism evidence="1">
    <name type="scientific">viral metagenome</name>
    <dbReference type="NCBI Taxonomy" id="1070528"/>
    <lineage>
        <taxon>unclassified sequences</taxon>
        <taxon>metagenomes</taxon>
        <taxon>organismal metagenomes</taxon>
    </lineage>
</organism>
<dbReference type="CDD" id="cd00761">
    <property type="entry name" value="Glyco_tranf_GTA_type"/>
    <property type="match status" value="1"/>
</dbReference>
<gene>
    <name evidence="1" type="ORF">MM415A01425_0016</name>
</gene>
<dbReference type="Gene3D" id="3.90.550.10">
    <property type="entry name" value="Spore Coat Polysaccharide Biosynthesis Protein SpsA, Chain A"/>
    <property type="match status" value="1"/>
</dbReference>